<keyword evidence="1" id="KW-1133">Transmembrane helix</keyword>
<sequence length="294" mass="33372">MLWIVIVLIALAIILMYFAIPGGRLWKQYLTDVKSSLIDTNKQRNMQSTFTEDSVAGLPALLRQHIINGHYMEKPFMDNMLIYFHNTKFRMSAGKKPIKIKFMQVNFVNRPDRHAFLTGRIAGIPLQAKDSVLDGFGSMTGVLAKQFQLFRSTGAEMDQGQLITALADAVYMPSLFLQEYVSWKVVDDCTVEGEISWKGVTAKGRFTFDNNGSIIRFDTNDRYMDKNGKSSSLVPWYVTYSDYKEQNGYFQPGSVSVSWMLSDGDDTYFVSDHIEVQYSINEVNARPGLRATVP</sequence>
<organism evidence="2 3">
    <name type="scientific">Anaerobacterium chartisolvens</name>
    <dbReference type="NCBI Taxonomy" id="1297424"/>
    <lineage>
        <taxon>Bacteria</taxon>
        <taxon>Bacillati</taxon>
        <taxon>Bacillota</taxon>
        <taxon>Clostridia</taxon>
        <taxon>Eubacteriales</taxon>
        <taxon>Oscillospiraceae</taxon>
        <taxon>Anaerobacterium</taxon>
    </lineage>
</organism>
<dbReference type="Pfam" id="PF20181">
    <property type="entry name" value="DUF6544"/>
    <property type="match status" value="1"/>
</dbReference>
<proteinExistence type="predicted"/>
<reference evidence="2 3" key="1">
    <citation type="submission" date="2018-07" db="EMBL/GenBank/DDBJ databases">
        <title>Genomic Encyclopedia of Type Strains, Phase IV (KMG-IV): sequencing the most valuable type-strain genomes for metagenomic binning, comparative biology and taxonomic classification.</title>
        <authorList>
            <person name="Goeker M."/>
        </authorList>
    </citation>
    <scope>NUCLEOTIDE SEQUENCE [LARGE SCALE GENOMIC DNA]</scope>
    <source>
        <strain evidence="2 3">DSM 27016</strain>
    </source>
</reference>
<dbReference type="InterPro" id="IPR046674">
    <property type="entry name" value="DUF6544"/>
</dbReference>
<evidence type="ECO:0000256" key="1">
    <source>
        <dbReference type="SAM" id="Phobius"/>
    </source>
</evidence>
<dbReference type="AlphaFoldDB" id="A0A369B8N1"/>
<keyword evidence="3" id="KW-1185">Reference proteome</keyword>
<keyword evidence="1" id="KW-0812">Transmembrane</keyword>
<dbReference type="EMBL" id="QPJT01000009">
    <property type="protein sequence ID" value="RCX16906.1"/>
    <property type="molecule type" value="Genomic_DNA"/>
</dbReference>
<name>A0A369B8N1_9FIRM</name>
<gene>
    <name evidence="2" type="ORF">DFR58_109133</name>
</gene>
<keyword evidence="1" id="KW-0472">Membrane</keyword>
<dbReference type="RefSeq" id="WP_114297631.1">
    <property type="nucleotide sequence ID" value="NZ_QPJT01000009.1"/>
</dbReference>
<protein>
    <submittedName>
        <fullName evidence="2">Uncharacterized protein</fullName>
    </submittedName>
</protein>
<accession>A0A369B8N1</accession>
<feature type="transmembrane region" description="Helical" evidence="1">
    <location>
        <begin position="6"/>
        <end position="26"/>
    </location>
</feature>
<evidence type="ECO:0000313" key="3">
    <source>
        <dbReference type="Proteomes" id="UP000253034"/>
    </source>
</evidence>
<evidence type="ECO:0000313" key="2">
    <source>
        <dbReference type="EMBL" id="RCX16906.1"/>
    </source>
</evidence>
<dbReference type="Proteomes" id="UP000253034">
    <property type="component" value="Unassembled WGS sequence"/>
</dbReference>
<comment type="caution">
    <text evidence="2">The sequence shown here is derived from an EMBL/GenBank/DDBJ whole genome shotgun (WGS) entry which is preliminary data.</text>
</comment>
<dbReference type="OrthoDB" id="9786534at2"/>